<organism evidence="2">
    <name type="scientific">uncultured Desulfobacterium sp</name>
    <dbReference type="NCBI Taxonomy" id="201089"/>
    <lineage>
        <taxon>Bacteria</taxon>
        <taxon>Pseudomonadati</taxon>
        <taxon>Thermodesulfobacteriota</taxon>
        <taxon>Desulfobacteria</taxon>
        <taxon>Desulfobacterales</taxon>
        <taxon>Desulfobacteriaceae</taxon>
        <taxon>Desulfobacterium</taxon>
        <taxon>environmental samples</taxon>
    </lineage>
</organism>
<feature type="transmembrane region" description="Helical" evidence="1">
    <location>
        <begin position="54"/>
        <end position="75"/>
    </location>
</feature>
<keyword evidence="1" id="KW-0812">Transmembrane</keyword>
<evidence type="ECO:0000256" key="1">
    <source>
        <dbReference type="SAM" id="Phobius"/>
    </source>
</evidence>
<protein>
    <submittedName>
        <fullName evidence="2">Uncharacterized protein</fullName>
    </submittedName>
</protein>
<keyword evidence="1" id="KW-0472">Membrane</keyword>
<name>A0A445MXN6_9BACT</name>
<keyword evidence="1" id="KW-1133">Transmembrane helix</keyword>
<accession>A0A445MXN6</accession>
<proteinExistence type="predicted"/>
<gene>
    <name evidence="2" type="ORF">PITCH_A220023</name>
</gene>
<dbReference type="AlphaFoldDB" id="A0A445MXN6"/>
<evidence type="ECO:0000313" key="2">
    <source>
        <dbReference type="EMBL" id="SPD74256.1"/>
    </source>
</evidence>
<sequence>MPCPIRPLDFSNCDGLVLTYFNAAFTSEALFRIHWFRFAVHQFIDIHRAHLNTFFTPFTLVFVNHYFVTHILTLLSK</sequence>
<dbReference type="EMBL" id="OJIN01000135">
    <property type="protein sequence ID" value="SPD74256.1"/>
    <property type="molecule type" value="Genomic_DNA"/>
</dbReference>
<reference evidence="2" key="1">
    <citation type="submission" date="2018-01" db="EMBL/GenBank/DDBJ databases">
        <authorList>
            <person name="Regsiter A."/>
            <person name="William W."/>
        </authorList>
    </citation>
    <scope>NUCLEOTIDE SEQUENCE</scope>
    <source>
        <strain evidence="2">TRIP AH-1</strain>
    </source>
</reference>